<organism evidence="1 2">
    <name type="scientific">Pseudoxanthomonas winnipegensis</name>
    <dbReference type="NCBI Taxonomy" id="2480810"/>
    <lineage>
        <taxon>Bacteria</taxon>
        <taxon>Pseudomonadati</taxon>
        <taxon>Pseudomonadota</taxon>
        <taxon>Gammaproteobacteria</taxon>
        <taxon>Lysobacterales</taxon>
        <taxon>Lysobacteraceae</taxon>
        <taxon>Pseudoxanthomonas</taxon>
    </lineage>
</organism>
<name>A0A4Q8LYU2_9GAMM</name>
<protein>
    <recommendedName>
        <fullName evidence="3">Integrase</fullName>
    </recommendedName>
</protein>
<dbReference type="AlphaFoldDB" id="A0A4Q8LYU2"/>
<dbReference type="Proteomes" id="UP000292087">
    <property type="component" value="Unassembled WGS sequence"/>
</dbReference>
<gene>
    <name evidence="1" type="ORF">EA656_03040</name>
</gene>
<proteinExistence type="predicted"/>
<dbReference type="InterPro" id="IPR011010">
    <property type="entry name" value="DNA_brk_join_enz"/>
</dbReference>
<evidence type="ECO:0000313" key="1">
    <source>
        <dbReference type="EMBL" id="TAA37652.1"/>
    </source>
</evidence>
<dbReference type="RefSeq" id="WP_130522621.1">
    <property type="nucleotide sequence ID" value="NZ_SHLZ01000003.1"/>
</dbReference>
<evidence type="ECO:0000313" key="2">
    <source>
        <dbReference type="Proteomes" id="UP000292087"/>
    </source>
</evidence>
<sequence>MSAALSRWLHEHTADSSISELGSHLLALIPPGASFESDQWNVISWVLRPGNGISRYLYFDKIVHANLKAACKIWILHGRMTRNLGEGSAQARLTVVAILGEVLGARSFDTLKNEDFYAAERRIRKNRAAAGAYGLCKVLATFAKWLNLRTRSRLSYVSGMKKPAKHGRKGNDAGRHEKLMPDEVIRDLIAVNSRDDISDIDRFYLQIFTIDVGAGFRVGELANLPENCLIEHDGALQLLYFPEKKGRPVPKVVPPSLVPAIRAAVSALKSSTEDLRKLAAQQRENEPVDWLKVSSNEAAACYFTSKFAHEWTADPANRLINPDAVWHKFKKKLIDAIGTLEECGGNKSEAGRRLGVTYMSLERMLAEQRAARAGELRTMTCKGKEIRSWNFDPRLINENQFKLRARTTTHKLYPSVRAIIQDAREMQLRGEFYPNPVRDEGLEAQFKRSFALIRGPGGESYLEAHEALLLRRRGRGGNSRTSDFLAVTVTDLARWLSRNDGKTKISVFQRFGIVDPRTGEIAKFTWHDVRHWLNTQYQRGGLSQQQIALIFGRKDVGQNATYDQTSSEERAERLRNAVRDGVIVGEISDTYSRLADISREQAEEYLAGALRMINIMPHGLCTLNWAMNPCPHYLGCFTCGGDSEENSGACEHLIVDRNNSGHVAEIRRLRSEAQVALKVIPSESPMFSHYLRIFSNTTLKLEQMGLGVEVVAK</sequence>
<reference evidence="1 2" key="1">
    <citation type="submission" date="2019-02" db="EMBL/GenBank/DDBJ databases">
        <title>WGS of Pseudoxanthomonas species novum from clinical isolates.</title>
        <authorList>
            <person name="Bernier A.-M."/>
            <person name="Bernard K."/>
            <person name="Vachon A."/>
        </authorList>
    </citation>
    <scope>NUCLEOTIDE SEQUENCE [LARGE SCALE GENOMIC DNA]</scope>
    <source>
        <strain evidence="1 2">NML140781</strain>
    </source>
</reference>
<dbReference type="SUPFAM" id="SSF56349">
    <property type="entry name" value="DNA breaking-rejoining enzymes"/>
    <property type="match status" value="2"/>
</dbReference>
<dbReference type="Gene3D" id="1.10.10.60">
    <property type="entry name" value="Homeodomain-like"/>
    <property type="match status" value="1"/>
</dbReference>
<comment type="caution">
    <text evidence="1">The sequence shown here is derived from an EMBL/GenBank/DDBJ whole genome shotgun (WGS) entry which is preliminary data.</text>
</comment>
<dbReference type="GO" id="GO:0003677">
    <property type="term" value="F:DNA binding"/>
    <property type="evidence" value="ECO:0007669"/>
    <property type="project" value="InterPro"/>
</dbReference>
<accession>A0A4Q8LYU2</accession>
<dbReference type="EMBL" id="SHMF01000001">
    <property type="protein sequence ID" value="TAA37652.1"/>
    <property type="molecule type" value="Genomic_DNA"/>
</dbReference>
<evidence type="ECO:0008006" key="3">
    <source>
        <dbReference type="Google" id="ProtNLM"/>
    </source>
</evidence>